<dbReference type="AlphaFoldDB" id="A0A8X7R1Q8"/>
<keyword evidence="3" id="KW-1185">Reference proteome</keyword>
<gene>
    <name evidence="2" type="ORF">Bca52824_051262</name>
</gene>
<dbReference type="EMBL" id="JAAMPC010000011">
    <property type="protein sequence ID" value="KAG2280042.1"/>
    <property type="molecule type" value="Genomic_DNA"/>
</dbReference>
<proteinExistence type="predicted"/>
<reference evidence="2 3" key="1">
    <citation type="submission" date="2020-02" db="EMBL/GenBank/DDBJ databases">
        <authorList>
            <person name="Ma Q."/>
            <person name="Huang Y."/>
            <person name="Song X."/>
            <person name="Pei D."/>
        </authorList>
    </citation>
    <scope>NUCLEOTIDE SEQUENCE [LARGE SCALE GENOMIC DNA]</scope>
    <source>
        <strain evidence="2">Sxm20200214</strain>
        <tissue evidence="2">Leaf</tissue>
    </source>
</reference>
<accession>A0A8X7R1Q8</accession>
<dbReference type="OrthoDB" id="1114121at2759"/>
<dbReference type="Proteomes" id="UP000886595">
    <property type="component" value="Unassembled WGS sequence"/>
</dbReference>
<organism evidence="2 3">
    <name type="scientific">Brassica carinata</name>
    <name type="common">Ethiopian mustard</name>
    <name type="synonym">Abyssinian cabbage</name>
    <dbReference type="NCBI Taxonomy" id="52824"/>
    <lineage>
        <taxon>Eukaryota</taxon>
        <taxon>Viridiplantae</taxon>
        <taxon>Streptophyta</taxon>
        <taxon>Embryophyta</taxon>
        <taxon>Tracheophyta</taxon>
        <taxon>Spermatophyta</taxon>
        <taxon>Magnoliopsida</taxon>
        <taxon>eudicotyledons</taxon>
        <taxon>Gunneridae</taxon>
        <taxon>Pentapetalae</taxon>
        <taxon>rosids</taxon>
        <taxon>malvids</taxon>
        <taxon>Brassicales</taxon>
        <taxon>Brassicaceae</taxon>
        <taxon>Brassiceae</taxon>
        <taxon>Brassica</taxon>
    </lineage>
</organism>
<sequence length="141" mass="16451">MELKIHFGGSMKKIGGGEDYEYLDELGSKNVEWKIDDIVWDMFVDFCKEEALIRAPLGLIWYKSEKEEMKELRYVYDRYDGEMCELRSTNKSGIDVVEVFVEHECSEHIPGVIQLADTNRDDAECGDEEEEHSEMSKIDRI</sequence>
<comment type="caution">
    <text evidence="2">The sequence shown here is derived from an EMBL/GenBank/DDBJ whole genome shotgun (WGS) entry which is preliminary data.</text>
</comment>
<feature type="region of interest" description="Disordered" evidence="1">
    <location>
        <begin position="119"/>
        <end position="141"/>
    </location>
</feature>
<name>A0A8X7R1Q8_BRACI</name>
<evidence type="ECO:0000256" key="1">
    <source>
        <dbReference type="SAM" id="MobiDB-lite"/>
    </source>
</evidence>
<evidence type="ECO:0000313" key="3">
    <source>
        <dbReference type="Proteomes" id="UP000886595"/>
    </source>
</evidence>
<protein>
    <submittedName>
        <fullName evidence="2">Uncharacterized protein</fullName>
    </submittedName>
</protein>
<evidence type="ECO:0000313" key="2">
    <source>
        <dbReference type="EMBL" id="KAG2280042.1"/>
    </source>
</evidence>